<dbReference type="AlphaFoldDB" id="A0A942WRW5"/>
<dbReference type="Gene3D" id="3.30.420.150">
    <property type="entry name" value="Exopolyphosphatase. Domain 2"/>
    <property type="match status" value="1"/>
</dbReference>
<dbReference type="PANTHER" id="PTHR30005:SF0">
    <property type="entry name" value="RETROGRADE REGULATION PROTEIN 2"/>
    <property type="match status" value="1"/>
</dbReference>
<proteinExistence type="inferred from homology"/>
<dbReference type="CDD" id="cd24054">
    <property type="entry name" value="ASKHA_NBD_AaPPX-GppA_MtPPX2-like"/>
    <property type="match status" value="1"/>
</dbReference>
<dbReference type="GO" id="GO:0016462">
    <property type="term" value="F:pyrophosphatase activity"/>
    <property type="evidence" value="ECO:0007669"/>
    <property type="project" value="TreeGrafter"/>
</dbReference>
<accession>A0A942WRW5</accession>
<gene>
    <name evidence="3" type="ORF">KHZ90_07930</name>
</gene>
<comment type="caution">
    <text evidence="3">The sequence shown here is derived from an EMBL/GenBank/DDBJ whole genome shotgun (WGS) entry which is preliminary data.</text>
</comment>
<dbReference type="Gene3D" id="3.30.420.40">
    <property type="match status" value="1"/>
</dbReference>
<feature type="domain" description="Ppx/GppA phosphatase N-terminal" evidence="2">
    <location>
        <begin position="35"/>
        <end position="279"/>
    </location>
</feature>
<organism evidence="3 4">
    <name type="scientific">Veillonella parvula</name>
    <name type="common">Staphylococcus parvulus</name>
    <dbReference type="NCBI Taxonomy" id="29466"/>
    <lineage>
        <taxon>Bacteria</taxon>
        <taxon>Bacillati</taxon>
        <taxon>Bacillota</taxon>
        <taxon>Negativicutes</taxon>
        <taxon>Veillonellales</taxon>
        <taxon>Veillonellaceae</taxon>
        <taxon>Veillonella</taxon>
    </lineage>
</organism>
<dbReference type="InterPro" id="IPR003695">
    <property type="entry name" value="Ppx_GppA_N"/>
</dbReference>
<dbReference type="InterPro" id="IPR050273">
    <property type="entry name" value="GppA/Ppx_hydrolase"/>
</dbReference>
<dbReference type="SUPFAM" id="SSF53067">
    <property type="entry name" value="Actin-like ATPase domain"/>
    <property type="match status" value="2"/>
</dbReference>
<dbReference type="PANTHER" id="PTHR30005">
    <property type="entry name" value="EXOPOLYPHOSPHATASE"/>
    <property type="match status" value="1"/>
</dbReference>
<dbReference type="RefSeq" id="WP_278467824.1">
    <property type="nucleotide sequence ID" value="NZ_CAUORF010000005.1"/>
</dbReference>
<comment type="similarity">
    <text evidence="1">Belongs to the GppA/Ppx family.</text>
</comment>
<dbReference type="InterPro" id="IPR043129">
    <property type="entry name" value="ATPase_NBD"/>
</dbReference>
<reference evidence="3" key="1">
    <citation type="submission" date="2021-02" db="EMBL/GenBank/DDBJ databases">
        <title>Infant gut strain persistence is associated with maternal origin, phylogeny, and functional potential including surface adhesion and iron acquisition.</title>
        <authorList>
            <person name="Lou Y.C."/>
        </authorList>
    </citation>
    <scope>NUCLEOTIDE SEQUENCE</scope>
    <source>
        <strain evidence="3">L3_108_031G1_dasL3_108_031G1_concoct_20</strain>
    </source>
</reference>
<evidence type="ECO:0000256" key="1">
    <source>
        <dbReference type="ARBA" id="ARBA00007125"/>
    </source>
</evidence>
<protein>
    <submittedName>
        <fullName evidence="3">Phosphatase</fullName>
    </submittedName>
</protein>
<evidence type="ECO:0000313" key="3">
    <source>
        <dbReference type="EMBL" id="MBS4893688.1"/>
    </source>
</evidence>
<dbReference type="EMBL" id="JAGZMU010000004">
    <property type="protein sequence ID" value="MBS4893688.1"/>
    <property type="molecule type" value="Genomic_DNA"/>
</dbReference>
<dbReference type="Proteomes" id="UP000778864">
    <property type="component" value="Unassembled WGS sequence"/>
</dbReference>
<evidence type="ECO:0000259" key="2">
    <source>
        <dbReference type="Pfam" id="PF02541"/>
    </source>
</evidence>
<sequence>MKLAIIDIGSNSVRLLLATYENNEWRYEPKQLWTTRLGQRNTDGTLRDESMEASYQAFTDIQKIANEYGADYCFGFATSAVREAANGLAFMERINTYCPMEWRILSGAEEAMYGFYGALGNQLEDGRHYTTIDIGGGSTELALGNKDGVYWSRSYPVGAVRLQSISDEGPQRVWEETRFLWDPMMIEGEFGEFIGIGGTLTTLAAIDLGLDHYDGTKVQGHKLSRETVEGIIMNLRYMSRDERLQVKGLPAGRADIIVAGAEILTSFMDSYEVPHVFVSDQDGMEAMARECESTHSNR</sequence>
<evidence type="ECO:0000313" key="4">
    <source>
        <dbReference type="Proteomes" id="UP000778864"/>
    </source>
</evidence>
<name>A0A942WRW5_VEIPA</name>
<dbReference type="Pfam" id="PF02541">
    <property type="entry name" value="Ppx-GppA"/>
    <property type="match status" value="1"/>
</dbReference>